<feature type="region of interest" description="Disordered" evidence="1">
    <location>
        <begin position="1"/>
        <end position="28"/>
    </location>
</feature>
<reference evidence="2 3" key="1">
    <citation type="journal article" date="2020" name="Nature">
        <title>Six reference-quality genomes reveal evolution of bat adaptations.</title>
        <authorList>
            <person name="Jebb D."/>
            <person name="Huang Z."/>
            <person name="Pippel M."/>
            <person name="Hughes G.M."/>
            <person name="Lavrichenko K."/>
            <person name="Devanna P."/>
            <person name="Winkler S."/>
            <person name="Jermiin L.S."/>
            <person name="Skirmuntt E.C."/>
            <person name="Katzourakis A."/>
            <person name="Burkitt-Gray L."/>
            <person name="Ray D.A."/>
            <person name="Sullivan K.A.M."/>
            <person name="Roscito J.G."/>
            <person name="Kirilenko B.M."/>
            <person name="Davalos L.M."/>
            <person name="Corthals A.P."/>
            <person name="Power M.L."/>
            <person name="Jones G."/>
            <person name="Ransome R.D."/>
            <person name="Dechmann D.K.N."/>
            <person name="Locatelli A.G."/>
            <person name="Puechmaille S.J."/>
            <person name="Fedrigo O."/>
            <person name="Jarvis E.D."/>
            <person name="Hiller M."/>
            <person name="Vernes S.C."/>
            <person name="Myers E.W."/>
            <person name="Teeling E.C."/>
        </authorList>
    </citation>
    <scope>NUCLEOTIDE SEQUENCE [LARGE SCALE GENOMIC DNA]</scope>
    <source>
        <strain evidence="2">MRouAeg1</strain>
        <tissue evidence="2">Muscle</tissue>
    </source>
</reference>
<organism evidence="2 3">
    <name type="scientific">Rousettus aegyptiacus</name>
    <name type="common">Egyptian fruit bat</name>
    <name type="synonym">Pteropus aegyptiacus</name>
    <dbReference type="NCBI Taxonomy" id="9407"/>
    <lineage>
        <taxon>Eukaryota</taxon>
        <taxon>Metazoa</taxon>
        <taxon>Chordata</taxon>
        <taxon>Craniata</taxon>
        <taxon>Vertebrata</taxon>
        <taxon>Euteleostomi</taxon>
        <taxon>Mammalia</taxon>
        <taxon>Eutheria</taxon>
        <taxon>Laurasiatheria</taxon>
        <taxon>Chiroptera</taxon>
        <taxon>Yinpterochiroptera</taxon>
        <taxon>Pteropodoidea</taxon>
        <taxon>Pteropodidae</taxon>
        <taxon>Rousettinae</taxon>
        <taxon>Rousettus</taxon>
    </lineage>
</organism>
<keyword evidence="3" id="KW-1185">Reference proteome</keyword>
<evidence type="ECO:0000313" key="3">
    <source>
        <dbReference type="Proteomes" id="UP000593571"/>
    </source>
</evidence>
<feature type="region of interest" description="Disordered" evidence="1">
    <location>
        <begin position="85"/>
        <end position="123"/>
    </location>
</feature>
<dbReference type="EMBL" id="JACASE010000001">
    <property type="protein sequence ID" value="KAF6506847.1"/>
    <property type="molecule type" value="Genomic_DNA"/>
</dbReference>
<dbReference type="AlphaFoldDB" id="A0A7J8KD94"/>
<evidence type="ECO:0000313" key="2">
    <source>
        <dbReference type="EMBL" id="KAF6506847.1"/>
    </source>
</evidence>
<gene>
    <name evidence="2" type="ORF">HJG63_014135</name>
</gene>
<sequence>MSTEGGFGGTSSTDHHKHRRDPADPGAAECRPAAVYSLSPACIRHPSCPGTDPDTCHQCSTDHTDRGPARTAAVQPVHRWTAALPDPASHHACRPRPRPTHVHPVSQPALRRAGPPGDRRLRA</sequence>
<protein>
    <submittedName>
        <fullName evidence="2">Nuclear transcription factor Y subunit gamma</fullName>
    </submittedName>
</protein>
<comment type="caution">
    <text evidence="2">The sequence shown here is derived from an EMBL/GenBank/DDBJ whole genome shotgun (WGS) entry which is preliminary data.</text>
</comment>
<feature type="compositionally biased region" description="Basic residues" evidence="1">
    <location>
        <begin position="91"/>
        <end position="101"/>
    </location>
</feature>
<dbReference type="Proteomes" id="UP000593571">
    <property type="component" value="Unassembled WGS sequence"/>
</dbReference>
<name>A0A7J8KD94_ROUAE</name>
<evidence type="ECO:0000256" key="1">
    <source>
        <dbReference type="SAM" id="MobiDB-lite"/>
    </source>
</evidence>
<accession>A0A7J8KD94</accession>
<feature type="region of interest" description="Disordered" evidence="1">
    <location>
        <begin position="51"/>
        <end position="73"/>
    </location>
</feature>
<proteinExistence type="predicted"/>